<dbReference type="EMBL" id="LAZR01040762">
    <property type="protein sequence ID" value="KKL13677.1"/>
    <property type="molecule type" value="Genomic_DNA"/>
</dbReference>
<dbReference type="AlphaFoldDB" id="A0A0F9BIK9"/>
<organism evidence="2">
    <name type="scientific">marine sediment metagenome</name>
    <dbReference type="NCBI Taxonomy" id="412755"/>
    <lineage>
        <taxon>unclassified sequences</taxon>
        <taxon>metagenomes</taxon>
        <taxon>ecological metagenomes</taxon>
    </lineage>
</organism>
<reference evidence="2" key="1">
    <citation type="journal article" date="2015" name="Nature">
        <title>Complex archaea that bridge the gap between prokaryotes and eukaryotes.</title>
        <authorList>
            <person name="Spang A."/>
            <person name="Saw J.H."/>
            <person name="Jorgensen S.L."/>
            <person name="Zaremba-Niedzwiedzka K."/>
            <person name="Martijn J."/>
            <person name="Lind A.E."/>
            <person name="van Eijk R."/>
            <person name="Schleper C."/>
            <person name="Guy L."/>
            <person name="Ettema T.J."/>
        </authorList>
    </citation>
    <scope>NUCLEOTIDE SEQUENCE</scope>
</reference>
<gene>
    <name evidence="2" type="ORF">LCGC14_2523340</name>
</gene>
<name>A0A0F9BIK9_9ZZZZ</name>
<evidence type="ECO:0000256" key="1">
    <source>
        <dbReference type="SAM" id="MobiDB-lite"/>
    </source>
</evidence>
<accession>A0A0F9BIK9</accession>
<evidence type="ECO:0000313" key="2">
    <source>
        <dbReference type="EMBL" id="KKL13677.1"/>
    </source>
</evidence>
<proteinExistence type="predicted"/>
<feature type="non-terminal residue" evidence="2">
    <location>
        <position position="122"/>
    </location>
</feature>
<sequence>MASRIRTGSGLPPGTIGTRIVEEYRRRAQAAGDEAASDWQAAAIEVVSQPGHGRTYRRGSVVHRASAPGEPPAPDTGTGRRSIGWIRDGALRWKLGAGSIVMLWMERGTRFIAPRRWMHAAL</sequence>
<protein>
    <submittedName>
        <fullName evidence="2">Uncharacterized protein</fullName>
    </submittedName>
</protein>
<feature type="region of interest" description="Disordered" evidence="1">
    <location>
        <begin position="50"/>
        <end position="81"/>
    </location>
</feature>
<comment type="caution">
    <text evidence="2">The sequence shown here is derived from an EMBL/GenBank/DDBJ whole genome shotgun (WGS) entry which is preliminary data.</text>
</comment>